<keyword evidence="3" id="KW-1185">Reference proteome</keyword>
<dbReference type="Pfam" id="PF02810">
    <property type="entry name" value="SEC-C"/>
    <property type="match status" value="1"/>
</dbReference>
<protein>
    <recommendedName>
        <fullName evidence="1">YchJ-like middle NTF2-like domain-containing protein</fullName>
    </recommendedName>
</protein>
<dbReference type="Proteomes" id="UP000002742">
    <property type="component" value="Chromosome"/>
</dbReference>
<accession>C6WWL8</accession>
<evidence type="ECO:0000259" key="1">
    <source>
        <dbReference type="Pfam" id="PF17775"/>
    </source>
</evidence>
<dbReference type="HOGENOM" id="CLU_099590_2_0_4"/>
<dbReference type="InterPro" id="IPR048469">
    <property type="entry name" value="YchJ-like_M"/>
</dbReference>
<dbReference type="KEGG" id="mmb:Mmol_1411"/>
<dbReference type="Gene3D" id="3.10.450.50">
    <property type="match status" value="1"/>
</dbReference>
<name>C6WWL8_METML</name>
<dbReference type="STRING" id="583345.Mmol_1411"/>
<organism evidence="2 3">
    <name type="scientific">Methylotenera mobilis (strain JLW8 / ATCC BAA-1282 / DSM 17540)</name>
    <dbReference type="NCBI Taxonomy" id="583345"/>
    <lineage>
        <taxon>Bacteria</taxon>
        <taxon>Pseudomonadati</taxon>
        <taxon>Pseudomonadota</taxon>
        <taxon>Betaproteobacteria</taxon>
        <taxon>Nitrosomonadales</taxon>
        <taxon>Methylophilaceae</taxon>
        <taxon>Methylotenera</taxon>
    </lineage>
</organism>
<dbReference type="InterPro" id="IPR032710">
    <property type="entry name" value="NTF2-like_dom_sf"/>
</dbReference>
<gene>
    <name evidence="2" type="ordered locus">Mmol_1411</name>
</gene>
<reference evidence="3" key="1">
    <citation type="submission" date="2009-07" db="EMBL/GenBank/DDBJ databases">
        <title>Complete sequence of Methylotenera mobilis JLW8.</title>
        <authorList>
            <consortium name="US DOE Joint Genome Institute"/>
            <person name="Lucas S."/>
            <person name="Copeland A."/>
            <person name="Lapidus A."/>
            <person name="Glavina del Rio T."/>
            <person name="Tice H."/>
            <person name="Bruce D."/>
            <person name="Goodwin L."/>
            <person name="Pitluck S."/>
            <person name="LaButti K.M."/>
            <person name="Clum A."/>
            <person name="Larimer F."/>
            <person name="Land M."/>
            <person name="Hauser L."/>
            <person name="Kyrpides N."/>
            <person name="Mikhailova N."/>
            <person name="Kayluzhnaya M."/>
            <person name="Chistoserdova L."/>
        </authorList>
    </citation>
    <scope>NUCLEOTIDE SEQUENCE [LARGE SCALE GENOMIC DNA]</scope>
    <source>
        <strain evidence="3">JLW8 / ATCC BAA-1282 / DSM 17540</strain>
    </source>
</reference>
<feature type="domain" description="YchJ-like middle NTF2-like" evidence="1">
    <location>
        <begin position="27"/>
        <end position="130"/>
    </location>
</feature>
<dbReference type="InterPro" id="IPR004027">
    <property type="entry name" value="SEC_C_motif"/>
</dbReference>
<evidence type="ECO:0000313" key="2">
    <source>
        <dbReference type="EMBL" id="ACT48317.1"/>
    </source>
</evidence>
<sequence length="133" mass="15300">MTLCPCDSGKPYQHCCEIYHLGTPAPNAEALMRSRYSAYALATQHANLRDYLLQTWHPDTRPAQLNLEGEDAIKWLGLQVKSHQTIDVDNAIVSFVARYKYANNLGGKAERLQETSRFKRIENCWFYLDGDYQ</sequence>
<dbReference type="EMBL" id="CP001672">
    <property type="protein sequence ID" value="ACT48317.1"/>
    <property type="molecule type" value="Genomic_DNA"/>
</dbReference>
<proteinExistence type="predicted"/>
<dbReference type="RefSeq" id="WP_015832352.1">
    <property type="nucleotide sequence ID" value="NC_012968.1"/>
</dbReference>
<dbReference type="AlphaFoldDB" id="C6WWL8"/>
<dbReference type="SUPFAM" id="SSF54427">
    <property type="entry name" value="NTF2-like"/>
    <property type="match status" value="1"/>
</dbReference>
<evidence type="ECO:0000313" key="3">
    <source>
        <dbReference type="Proteomes" id="UP000002742"/>
    </source>
</evidence>
<dbReference type="OrthoDB" id="21421at2"/>
<dbReference type="Pfam" id="PF17775">
    <property type="entry name" value="YchJ_M-like"/>
    <property type="match status" value="1"/>
</dbReference>
<dbReference type="eggNOG" id="COG3012">
    <property type="taxonomic scope" value="Bacteria"/>
</dbReference>
<reference evidence="2 3" key="2">
    <citation type="journal article" date="2011" name="J. Bacteriol.">
        <title>Genomes of three methylotrophs from a single niche uncover genetic and metabolic divergence of Methylophilaceae.</title>
        <authorList>
            <person name="Lapidus A."/>
            <person name="Clum A."/>
            <person name="Labutti K."/>
            <person name="Kaluzhnaya M.G."/>
            <person name="Lim S."/>
            <person name="Beck D.A."/>
            <person name="Glavina Del Rio T."/>
            <person name="Nolan M."/>
            <person name="Mavromatis K."/>
            <person name="Huntemann M."/>
            <person name="Lucas S."/>
            <person name="Lidstrom M.E."/>
            <person name="Ivanova N."/>
            <person name="Chistoserdova L."/>
        </authorList>
    </citation>
    <scope>NUCLEOTIDE SEQUENCE [LARGE SCALE GENOMIC DNA]</scope>
    <source>
        <strain evidence="3">JLW8 / ATCC BAA-1282 / DSM 17540</strain>
    </source>
</reference>